<dbReference type="KEGG" id="tje:TJEJU_2333"/>
<dbReference type="RefSeq" id="WP_095072247.1">
    <property type="nucleotide sequence ID" value="NZ_LT899436.1"/>
</dbReference>
<protein>
    <recommendedName>
        <fullName evidence="4">Adhesin domain-containing protein</fullName>
    </recommendedName>
</protein>
<organism evidence="2 3">
    <name type="scientific">Tenacibaculum jejuense</name>
    <dbReference type="NCBI Taxonomy" id="584609"/>
    <lineage>
        <taxon>Bacteria</taxon>
        <taxon>Pseudomonadati</taxon>
        <taxon>Bacteroidota</taxon>
        <taxon>Flavobacteriia</taxon>
        <taxon>Flavobacteriales</taxon>
        <taxon>Flavobacteriaceae</taxon>
        <taxon>Tenacibaculum</taxon>
    </lineage>
</organism>
<feature type="signal peptide" evidence="1">
    <location>
        <begin position="1"/>
        <end position="20"/>
    </location>
</feature>
<evidence type="ECO:0000313" key="3">
    <source>
        <dbReference type="Proteomes" id="UP000215214"/>
    </source>
</evidence>
<feature type="chain" id="PRO_5013212266" description="Adhesin domain-containing protein" evidence="1">
    <location>
        <begin position="21"/>
        <end position="360"/>
    </location>
</feature>
<gene>
    <name evidence="2" type="ORF">TJEJU_2333</name>
</gene>
<dbReference type="Proteomes" id="UP000215214">
    <property type="component" value="Chromosome TJEJU"/>
</dbReference>
<name>A0A238UBR3_9FLAO</name>
<accession>A0A238UBR3</accession>
<keyword evidence="1" id="KW-0732">Signal</keyword>
<dbReference type="AlphaFoldDB" id="A0A238UBR3"/>
<sequence length="360" mass="40309">MSLYKKIFFAALFLPFVALSSNGIKKHEKTKTISKKFTVNSNASVFIKNKYGNLNVTTWNKNTVEIDVRITVKGNDLDKVQDKLEDIRIDFEASEGLVEARTIIEKTKSSWSFWGKSNNINYKINYFVKMPITNNADLNNKYGNIELDIIEGKANINCDYGAIQVEKLLNSSNSISLDYCRSSNIQYMKSGTLNVDYSKITVDEVEKIKVNADYSGVKVGTVNDISFNSDYGSITIEDGEYVDGNSDYAGMRIGTLRKSLRVNTDYGGLKVKNLAKGFENVTIDGSYAGIKIGTARDNNFDFTVNLSYSGFKYPKEYVETYKAVRKTTKKYYEGSFGKANSGSKINIKSDYGGVSLQLND</sequence>
<evidence type="ECO:0000313" key="2">
    <source>
        <dbReference type="EMBL" id="SNR16018.1"/>
    </source>
</evidence>
<reference evidence="2 3" key="1">
    <citation type="submission" date="2017-07" db="EMBL/GenBank/DDBJ databases">
        <authorList>
            <person name="Sun Z.S."/>
            <person name="Albrecht U."/>
            <person name="Echele G."/>
            <person name="Lee C.C."/>
        </authorList>
    </citation>
    <scope>NUCLEOTIDE SEQUENCE [LARGE SCALE GENOMIC DNA]</scope>
    <source>
        <strain evidence="3">type strain: KCTC 22618</strain>
    </source>
</reference>
<keyword evidence="3" id="KW-1185">Reference proteome</keyword>
<evidence type="ECO:0000256" key="1">
    <source>
        <dbReference type="SAM" id="SignalP"/>
    </source>
</evidence>
<proteinExistence type="predicted"/>
<dbReference type="OrthoDB" id="1117657at2"/>
<dbReference type="EMBL" id="LT899436">
    <property type="protein sequence ID" value="SNR16018.1"/>
    <property type="molecule type" value="Genomic_DNA"/>
</dbReference>
<evidence type="ECO:0008006" key="4">
    <source>
        <dbReference type="Google" id="ProtNLM"/>
    </source>
</evidence>